<proteinExistence type="inferred from homology"/>
<feature type="domain" description="Phosphoribosyltransferase" evidence="6">
    <location>
        <begin position="122"/>
        <end position="251"/>
    </location>
</feature>
<evidence type="ECO:0000256" key="2">
    <source>
        <dbReference type="ARBA" id="ARBA00023015"/>
    </source>
</evidence>
<dbReference type="CDD" id="cd06223">
    <property type="entry name" value="PRTases_typeI"/>
    <property type="match status" value="1"/>
</dbReference>
<dbReference type="InterPro" id="IPR015265">
    <property type="entry name" value="PuR_N"/>
</dbReference>
<gene>
    <name evidence="8" type="primary">purR_1</name>
    <name evidence="8" type="ORF">NCTC13163_00070</name>
</gene>
<dbReference type="EMBL" id="UGGP01000001">
    <property type="protein sequence ID" value="STO06752.1"/>
    <property type="molecule type" value="Genomic_DNA"/>
</dbReference>
<dbReference type="RefSeq" id="WP_024372350.1">
    <property type="nucleotide sequence ID" value="NZ_UGGP01000001.1"/>
</dbReference>
<evidence type="ECO:0000313" key="8">
    <source>
        <dbReference type="EMBL" id="STO06752.1"/>
    </source>
</evidence>
<dbReference type="InterPro" id="IPR050118">
    <property type="entry name" value="Pur/Pyrimidine_PRTase"/>
</dbReference>
<dbReference type="Pfam" id="PF09182">
    <property type="entry name" value="PuR_N"/>
    <property type="match status" value="1"/>
</dbReference>
<evidence type="ECO:0000313" key="9">
    <source>
        <dbReference type="Proteomes" id="UP000254060"/>
    </source>
</evidence>
<evidence type="ECO:0000259" key="6">
    <source>
        <dbReference type="Pfam" id="PF00156"/>
    </source>
</evidence>
<name>A0A377FPK8_9BACL</name>
<dbReference type="SUPFAM" id="SSF46785">
    <property type="entry name" value="Winged helix' DNA-binding domain"/>
    <property type="match status" value="1"/>
</dbReference>
<dbReference type="InterPro" id="IPR010078">
    <property type="entry name" value="PurR_Bsub"/>
</dbReference>
<evidence type="ECO:0000256" key="4">
    <source>
        <dbReference type="ARBA" id="ARBA00023163"/>
    </source>
</evidence>
<dbReference type="NCBIfam" id="TIGR01743">
    <property type="entry name" value="purR_Bsub"/>
    <property type="match status" value="1"/>
</dbReference>
<keyword evidence="4" id="KW-0804">Transcription</keyword>
<keyword evidence="2" id="KW-0805">Transcription regulation</keyword>
<dbReference type="InterPro" id="IPR029057">
    <property type="entry name" value="PRTase-like"/>
</dbReference>
<evidence type="ECO:0000259" key="7">
    <source>
        <dbReference type="Pfam" id="PF09182"/>
    </source>
</evidence>
<keyword evidence="3" id="KW-0238">DNA-binding</keyword>
<comment type="similarity">
    <text evidence="5">Belongs to the purine/pyrimidine phosphoribosyltransferase family. PurR subfamily.</text>
</comment>
<dbReference type="Proteomes" id="UP000254060">
    <property type="component" value="Unassembled WGS sequence"/>
</dbReference>
<dbReference type="PANTHER" id="PTHR43864">
    <property type="entry name" value="HYPOXANTHINE/GUANINE PHOSPHORIBOSYLTRANSFERASE"/>
    <property type="match status" value="1"/>
</dbReference>
<dbReference type="AlphaFoldDB" id="A0A377FPK8"/>
<dbReference type="GO" id="GO:0003677">
    <property type="term" value="F:DNA binding"/>
    <property type="evidence" value="ECO:0007669"/>
    <property type="project" value="UniProtKB-KW"/>
</dbReference>
<evidence type="ECO:0000256" key="5">
    <source>
        <dbReference type="ARBA" id="ARBA00049656"/>
    </source>
</evidence>
<organism evidence="8 9">
    <name type="scientific">Exiguobacterium aurantiacum</name>
    <dbReference type="NCBI Taxonomy" id="33987"/>
    <lineage>
        <taxon>Bacteria</taxon>
        <taxon>Bacillati</taxon>
        <taxon>Bacillota</taxon>
        <taxon>Bacilli</taxon>
        <taxon>Bacillales</taxon>
        <taxon>Bacillales Family XII. Incertae Sedis</taxon>
        <taxon>Exiguobacterium</taxon>
    </lineage>
</organism>
<dbReference type="InterPro" id="IPR036388">
    <property type="entry name" value="WH-like_DNA-bd_sf"/>
</dbReference>
<protein>
    <submittedName>
        <fullName evidence="8">Pur operon repressor</fullName>
    </submittedName>
</protein>
<dbReference type="Gene3D" id="3.40.50.2020">
    <property type="match status" value="1"/>
</dbReference>
<dbReference type="GO" id="GO:0045982">
    <property type="term" value="P:negative regulation of purine nucleobase metabolic process"/>
    <property type="evidence" value="ECO:0007669"/>
    <property type="project" value="InterPro"/>
</dbReference>
<evidence type="ECO:0000256" key="3">
    <source>
        <dbReference type="ARBA" id="ARBA00023125"/>
    </source>
</evidence>
<dbReference type="GO" id="GO:0045892">
    <property type="term" value="P:negative regulation of DNA-templated transcription"/>
    <property type="evidence" value="ECO:0007669"/>
    <property type="project" value="InterPro"/>
</dbReference>
<dbReference type="InterPro" id="IPR000836">
    <property type="entry name" value="PRTase_dom"/>
</dbReference>
<feature type="domain" description="Bacterial purine repressor N-terminal" evidence="7">
    <location>
        <begin position="4"/>
        <end position="73"/>
    </location>
</feature>
<evidence type="ECO:0000256" key="1">
    <source>
        <dbReference type="ARBA" id="ARBA00011738"/>
    </source>
</evidence>
<comment type="subunit">
    <text evidence="1">Homodimer.</text>
</comment>
<reference evidence="8 9" key="1">
    <citation type="submission" date="2018-06" db="EMBL/GenBank/DDBJ databases">
        <authorList>
            <consortium name="Pathogen Informatics"/>
            <person name="Doyle S."/>
        </authorList>
    </citation>
    <scope>NUCLEOTIDE SEQUENCE [LARGE SCALE GENOMIC DNA]</scope>
    <source>
        <strain evidence="8 9">NCTC13163</strain>
    </source>
</reference>
<dbReference type="PANTHER" id="PTHR43864:SF2">
    <property type="entry name" value="PUR OPERON REPRESSOR"/>
    <property type="match status" value="1"/>
</dbReference>
<dbReference type="InterPro" id="IPR036390">
    <property type="entry name" value="WH_DNA-bd_sf"/>
</dbReference>
<dbReference type="Pfam" id="PF00156">
    <property type="entry name" value="Pribosyltran"/>
    <property type="match status" value="1"/>
</dbReference>
<accession>A0A377FPK8</accession>
<sequence>MKIRRSGRLVDMTRYLLDHPHQLVSLSMFSSRYKSAKSSISEDLVIVSEMLAHDGTGKLVTVPGAAGGVMFIPGWSQEKSLSMIDGLCEQLSKPERLLPGGYLYLTDVLGNPRQVKPMGQVFASVFADRKVDVVMTIATKGIPLAYAVAEQLGVPFVIVRSDSRVTEGSTVSINYVSGSSKAIRTMALARRSLPRGANVLLIDDFMKAGGTIRGMMSLLNEFEANLAGVGVLMEAEGAEKKMVSEYVSLMKLTNVDSDEGLVTISRGNVEQFLK</sequence>
<dbReference type="STRING" id="1397694.GCA_000702585_00593"/>
<dbReference type="SUPFAM" id="SSF53271">
    <property type="entry name" value="PRTase-like"/>
    <property type="match status" value="1"/>
</dbReference>
<dbReference type="OrthoDB" id="4213751at2"/>
<dbReference type="Gene3D" id="1.10.10.10">
    <property type="entry name" value="Winged helix-like DNA-binding domain superfamily/Winged helix DNA-binding domain"/>
    <property type="match status" value="1"/>
</dbReference>